<dbReference type="RefSeq" id="XP_009822517.1">
    <property type="nucleotide sequence ID" value="XM_009824215.1"/>
</dbReference>
<accession>W4H8R0</accession>
<dbReference type="SUPFAM" id="SSF48452">
    <property type="entry name" value="TPR-like"/>
    <property type="match status" value="1"/>
</dbReference>
<dbReference type="InterPro" id="IPR011990">
    <property type="entry name" value="TPR-like_helical_dom_sf"/>
</dbReference>
<proteinExistence type="predicted"/>
<reference evidence="1" key="1">
    <citation type="submission" date="2013-12" db="EMBL/GenBank/DDBJ databases">
        <title>The Genome Sequence of Aphanomyces astaci APO3.</title>
        <authorList>
            <consortium name="The Broad Institute Genomics Platform"/>
            <person name="Russ C."/>
            <person name="Tyler B."/>
            <person name="van West P."/>
            <person name="Dieguez-Uribeondo J."/>
            <person name="Young S.K."/>
            <person name="Zeng Q."/>
            <person name="Gargeya S."/>
            <person name="Fitzgerald M."/>
            <person name="Abouelleil A."/>
            <person name="Alvarado L."/>
            <person name="Chapman S.B."/>
            <person name="Gainer-Dewar J."/>
            <person name="Goldberg J."/>
            <person name="Griggs A."/>
            <person name="Gujja S."/>
            <person name="Hansen M."/>
            <person name="Howarth C."/>
            <person name="Imamovic A."/>
            <person name="Ireland A."/>
            <person name="Larimer J."/>
            <person name="McCowan C."/>
            <person name="Murphy C."/>
            <person name="Pearson M."/>
            <person name="Poon T.W."/>
            <person name="Priest M."/>
            <person name="Roberts A."/>
            <person name="Saif S."/>
            <person name="Shea T."/>
            <person name="Sykes S."/>
            <person name="Wortman J."/>
            <person name="Nusbaum C."/>
            <person name="Birren B."/>
        </authorList>
    </citation>
    <scope>NUCLEOTIDE SEQUENCE [LARGE SCALE GENOMIC DNA]</scope>
    <source>
        <strain evidence="1">APO3</strain>
    </source>
</reference>
<dbReference type="SUPFAM" id="SSF53335">
    <property type="entry name" value="S-adenosyl-L-methionine-dependent methyltransferases"/>
    <property type="match status" value="1"/>
</dbReference>
<sequence>MAVCRRNVPVQRKVNDWLIKDSFNVTSQGGEDGVIERVFDVIGEHEAAVGARPESRWCVEFGAWDGKHLSNTWKLLHEENWHGVLIEADKPRCDQMARMYANHPRVQCINAFVSFDGPMSLDAILARANAPSNLDLISIDIDGADYHIWDSLRSIHPKVVVIEFNPSIPNNVVFIQDKDMSVYHGSSLAALIELGKAKGYELVSTTTFNGIFVQHQYYPLFHMPDNSIDTMHDVPMPTEFFQLYDGTLKITGVKKLLWKKQPINEKDIQVLSAAQRRFPFIPPNIEREMANADALFLDAQKDSTNRGAVARHFVELVQRWSVHCSYPNEDIRRFAGYALSLGRGDAAVAAALLAFYEQTADVHFKANSPQHAIQWLKQALYLPSVQENLVHKAHVMTRLGEAYLRQHRYDKAEFWLQMSMALEGHDKTTLKTLAKLYMKLGHTDAQRRIVDELRALNTD</sequence>
<dbReference type="InterPro" id="IPR029063">
    <property type="entry name" value="SAM-dependent_MTases_sf"/>
</dbReference>
<dbReference type="OrthoDB" id="288590at2759"/>
<dbReference type="Gene3D" id="1.25.40.10">
    <property type="entry name" value="Tetratricopeptide repeat domain"/>
    <property type="match status" value="1"/>
</dbReference>
<dbReference type="VEuPathDB" id="FungiDB:H257_01153"/>
<dbReference type="AlphaFoldDB" id="W4H8R0"/>
<gene>
    <name evidence="1" type="ORF">H257_01153</name>
</gene>
<evidence type="ECO:0000313" key="1">
    <source>
        <dbReference type="EMBL" id="ETV87654.1"/>
    </source>
</evidence>
<name>W4H8R0_APHAT</name>
<organism evidence="1">
    <name type="scientific">Aphanomyces astaci</name>
    <name type="common">Crayfish plague agent</name>
    <dbReference type="NCBI Taxonomy" id="112090"/>
    <lineage>
        <taxon>Eukaryota</taxon>
        <taxon>Sar</taxon>
        <taxon>Stramenopiles</taxon>
        <taxon>Oomycota</taxon>
        <taxon>Saprolegniomycetes</taxon>
        <taxon>Saprolegniales</taxon>
        <taxon>Verrucalvaceae</taxon>
        <taxon>Aphanomyces</taxon>
    </lineage>
</organism>
<dbReference type="GeneID" id="20803149"/>
<dbReference type="EMBL" id="KI913115">
    <property type="protein sequence ID" value="ETV87654.1"/>
    <property type="molecule type" value="Genomic_DNA"/>
</dbReference>
<protein>
    <submittedName>
        <fullName evidence="1">Uncharacterized protein</fullName>
    </submittedName>
</protein>
<dbReference type="STRING" id="112090.W4H8R0"/>